<dbReference type="NCBIfam" id="TIGR04255">
    <property type="entry name" value="sporadTIGR04255"/>
    <property type="match status" value="1"/>
</dbReference>
<keyword evidence="2" id="KW-1185">Reference proteome</keyword>
<gene>
    <name evidence="1" type="ORF">JM949_15615</name>
</gene>
<sequence length="264" mass="30027">MVSDLRFEEPPVREVSLTVFFERVATLQSLNLAQLRVDWKDAYPKVSEVPPRPPLRGDAPMHQYLGGNSFWPMPLTAFTNARGDQTIELQNDRFSVVWRFHQGPKTYPGYDELSAELLLRFEEFRRAVSSSLAQEVNPTDIYVSYTNLIEGVLPESLAVGILTNWRTSMAQLDPPELAGLRLHYCSPELEEDVALTILVDPSFDRDRERDDPCASLELEGTISLEDSSIIDRSLAIAHDAVVKKFLELTNDDMRTRWGLRSEDV</sequence>
<name>A0ABS1YH29_9ACTN</name>
<proteinExistence type="predicted"/>
<dbReference type="Proteomes" id="UP000622245">
    <property type="component" value="Unassembled WGS sequence"/>
</dbReference>
<evidence type="ECO:0000313" key="1">
    <source>
        <dbReference type="EMBL" id="MBM0276740.1"/>
    </source>
</evidence>
<reference evidence="1 2" key="1">
    <citation type="submission" date="2021-01" db="EMBL/GenBank/DDBJ databases">
        <title>Draft genome sequence of Micromonospora sp. strain STR1s_6.</title>
        <authorList>
            <person name="Karlyshev A."/>
            <person name="Jawad R."/>
        </authorList>
    </citation>
    <scope>NUCLEOTIDE SEQUENCE [LARGE SCALE GENOMIC DNA]</scope>
    <source>
        <strain evidence="1 2">STR1S-6</strain>
    </source>
</reference>
<comment type="caution">
    <text evidence="1">The sequence shown here is derived from an EMBL/GenBank/DDBJ whole genome shotgun (WGS) entry which is preliminary data.</text>
</comment>
<dbReference type="RefSeq" id="WP_203149197.1">
    <property type="nucleotide sequence ID" value="NZ_JAEVHL010000068.1"/>
</dbReference>
<accession>A0ABS1YH29</accession>
<organism evidence="1 2">
    <name type="scientific">Micromonospora tarensis</name>
    <dbReference type="NCBI Taxonomy" id="2806100"/>
    <lineage>
        <taxon>Bacteria</taxon>
        <taxon>Bacillati</taxon>
        <taxon>Actinomycetota</taxon>
        <taxon>Actinomycetes</taxon>
        <taxon>Micromonosporales</taxon>
        <taxon>Micromonosporaceae</taxon>
        <taxon>Micromonospora</taxon>
    </lineage>
</organism>
<evidence type="ECO:0000313" key="2">
    <source>
        <dbReference type="Proteomes" id="UP000622245"/>
    </source>
</evidence>
<dbReference type="EMBL" id="JAEVHL010000068">
    <property type="protein sequence ID" value="MBM0276740.1"/>
    <property type="molecule type" value="Genomic_DNA"/>
</dbReference>
<protein>
    <submittedName>
        <fullName evidence="1">TIGR04255 family protein</fullName>
    </submittedName>
</protein>
<dbReference type="InterPro" id="IPR026349">
    <property type="entry name" value="CHP04255"/>
</dbReference>